<accession>A0A250LKV5</accession>
<proteinExistence type="predicted"/>
<protein>
    <submittedName>
        <fullName evidence="1">Uncharacterized protein</fullName>
    </submittedName>
</protein>
<reference evidence="1" key="2">
    <citation type="journal article" date="2017" name="Genome Announc.">
        <title>High-Quality Draft Genome Sequence of Burkholderia contaminans CH-1, a Gram-Negative Bacterium That Metabolizes 2-Azahypoxanthine, a Plant Growth-Regulating Compound.</title>
        <authorList>
            <person name="Choi J.-H."/>
            <person name="Sugiura H."/>
            <person name="Moriuchi R."/>
            <person name="Kawagishi H."/>
            <person name="Dohra H."/>
        </authorList>
    </citation>
    <scope>NUCLEOTIDE SEQUENCE</scope>
    <source>
        <strain evidence="1">CH-1</strain>
        <plasmid evidence="1">pBC453</plasmid>
    </source>
</reference>
<dbReference type="RefSeq" id="WP_172625629.1">
    <property type="nucleotide sequence ID" value="NZ_AP018360.1"/>
</dbReference>
<name>A0A250LKV5_9BURK</name>
<reference evidence="1" key="1">
    <citation type="journal article" date="2016" name="Biosci. Biotechnol. Biochem.">
        <title>Bioconversion of AHX to AOH by resting cells of Burkholderia contaminans CH-1.</title>
        <authorList>
            <person name="Choi J.H."/>
            <person name="Kikuchi A."/>
            <person name="Pumkaeo P."/>
            <person name="Hirai H."/>
            <person name="Tokuyama S."/>
            <person name="Kawagishi H."/>
        </authorList>
    </citation>
    <scope>NUCLEOTIDE SEQUENCE</scope>
    <source>
        <strain evidence="1">CH-1</strain>
        <plasmid evidence="1">pBC453</plasmid>
    </source>
</reference>
<gene>
    <name evidence="1" type="ORF">BCCH1_77010</name>
    <name evidence="2" type="ORF">LXE91_40920</name>
</gene>
<dbReference type="EMBL" id="CP090643">
    <property type="protein sequence ID" value="WFN23489.1"/>
    <property type="molecule type" value="Genomic_DNA"/>
</dbReference>
<evidence type="ECO:0000313" key="3">
    <source>
        <dbReference type="Proteomes" id="UP001220209"/>
    </source>
</evidence>
<reference evidence="2 3" key="3">
    <citation type="submission" date="2021-12" db="EMBL/GenBank/DDBJ databases">
        <title>Genomic and phenotypic characterization of three Burkholderia contaminans isolates recovered from different sources.</title>
        <authorList>
            <person name="Lopez De Volder A."/>
            <person name="Fan Y."/>
            <person name="Nunvar J."/>
            <person name="Herrera T."/>
            <person name="Timp W."/>
            <person name="Degrossi J."/>
        </authorList>
    </citation>
    <scope>NUCLEOTIDE SEQUENCE [LARGE SCALE GENOMIC DNA]</scope>
    <source>
        <strain evidence="2 3">LMG 23361</strain>
        <plasmid evidence="2 3">unnamed1</plasmid>
    </source>
</reference>
<keyword evidence="1" id="KW-0614">Plasmid</keyword>
<geneLocation type="plasmid" evidence="2 3">
    <name>unnamed1</name>
</geneLocation>
<geneLocation type="plasmid" evidence="1">
    <name>pBC453</name>
</geneLocation>
<dbReference type="AlphaFoldDB" id="A0A250LKV5"/>
<sequence length="150" mass="16098">MKLSEKQREVLRDAKTGGGKIFQTAVSTSTKGKHSLTTLASLVKRGLLERAPVGVVWTLTVAGRAAIDEDAIGATSPKLTAAQLRVMRWMSQGWSAEPGAGSTVMINGSRICNVDTMQALYREGFVTRDRHGSWRATGAGQALKDRLGKV</sequence>
<dbReference type="Proteomes" id="UP001220209">
    <property type="component" value="Plasmid unnamed1"/>
</dbReference>
<evidence type="ECO:0000313" key="2">
    <source>
        <dbReference type="EMBL" id="WFN23489.1"/>
    </source>
</evidence>
<dbReference type="EMBL" id="AP018360">
    <property type="protein sequence ID" value="BBA45190.1"/>
    <property type="molecule type" value="Genomic_DNA"/>
</dbReference>
<organism evidence="1">
    <name type="scientific">Burkholderia contaminans</name>
    <dbReference type="NCBI Taxonomy" id="488447"/>
    <lineage>
        <taxon>Bacteria</taxon>
        <taxon>Pseudomonadati</taxon>
        <taxon>Pseudomonadota</taxon>
        <taxon>Betaproteobacteria</taxon>
        <taxon>Burkholderiales</taxon>
        <taxon>Burkholderiaceae</taxon>
        <taxon>Burkholderia</taxon>
        <taxon>Burkholderia cepacia complex</taxon>
    </lineage>
</organism>
<evidence type="ECO:0000313" key="1">
    <source>
        <dbReference type="EMBL" id="BBA45190.1"/>
    </source>
</evidence>